<evidence type="ECO:0000256" key="8">
    <source>
        <dbReference type="PIRSR" id="PIRSR602401-1"/>
    </source>
</evidence>
<dbReference type="PRINTS" id="PR00463">
    <property type="entry name" value="EP450I"/>
</dbReference>
<sequence length="511" mass="57639">MDKIQLAMSAISPCDTSLLALGLAGVLVWLSGLAIYRLYFHPLAKFPGPKIAAVTLWYETYHDVWCRGKYVHRVKEMHEQYGPIVRINPHEIHIDDPDFYHEFYSSSKKLKKYPWYYKVSGVSDVSFGTEDHEAHRQRVSIYRNLFALRSIYAFEPNIKLYIKKLCRSFDDSLTTGAPLNVSHAFRCLTSDTITSYIGLGHGPLLEDADLGKSYRAYARIVTESSVLARHFPFVAYFQYLPSWLVTRLSSRFGILKAHLDRLTQQVNLACDGQIERDDTPHSTMISGIIGNEKHGTTARKAIIEEALILEGGGTDSTGQALEAATFYILNDPKVSSQLREELLQAIPDINNMPTLPKLRELKYLNAVINETLRISSPASSRFPRVNDSVPTVYKGWSVPVGTPISMNIWNTHYNQEIFPEPTQFRPERWLGANSRELEKYLVPFGSGSRMCIGQNLSIAEQVLTLATLFRAYDMSLFETTKNDVVMASSCMISLPGDESPGVRVSVQKALH</sequence>
<dbReference type="PANTHER" id="PTHR24305:SF157">
    <property type="entry name" value="N-ACETYLTRYPTOPHAN 6-HYDROXYLASE IVOC-RELATED"/>
    <property type="match status" value="1"/>
</dbReference>
<dbReference type="AlphaFoldDB" id="A0AAD4CM97"/>
<evidence type="ECO:0000256" key="7">
    <source>
        <dbReference type="ARBA" id="ARBA00023033"/>
    </source>
</evidence>
<dbReference type="Gene3D" id="1.10.630.10">
    <property type="entry name" value="Cytochrome P450"/>
    <property type="match status" value="1"/>
</dbReference>
<accession>A0AAD4CM97</accession>
<protein>
    <recommendedName>
        <fullName evidence="13">Cytochrome P450</fullName>
    </recommendedName>
</protein>
<proteinExistence type="inferred from homology"/>
<dbReference type="GO" id="GO:0016705">
    <property type="term" value="F:oxidoreductase activity, acting on paired donors, with incorporation or reduction of molecular oxygen"/>
    <property type="evidence" value="ECO:0007669"/>
    <property type="project" value="InterPro"/>
</dbReference>
<keyword evidence="10" id="KW-1133">Transmembrane helix</keyword>
<gene>
    <name evidence="11" type="ORF">FE257_009177</name>
</gene>
<keyword evidence="5 9" id="KW-0560">Oxidoreductase</keyword>
<name>A0AAD4CM97_ASPNN</name>
<comment type="similarity">
    <text evidence="2 9">Belongs to the cytochrome P450 family.</text>
</comment>
<dbReference type="CDD" id="cd11062">
    <property type="entry name" value="CYP58-like"/>
    <property type="match status" value="1"/>
</dbReference>
<evidence type="ECO:0000256" key="3">
    <source>
        <dbReference type="ARBA" id="ARBA00022617"/>
    </source>
</evidence>
<evidence type="ECO:0000256" key="6">
    <source>
        <dbReference type="ARBA" id="ARBA00023004"/>
    </source>
</evidence>
<dbReference type="InterPro" id="IPR002401">
    <property type="entry name" value="Cyt_P450_E_grp-I"/>
</dbReference>
<reference evidence="11" key="2">
    <citation type="submission" date="2020-02" db="EMBL/GenBank/DDBJ databases">
        <authorList>
            <person name="Gilchrist C.L.M."/>
            <person name="Chooi Y.-H."/>
        </authorList>
    </citation>
    <scope>NUCLEOTIDE SEQUENCE</scope>
    <source>
        <strain evidence="11">MST-FP2251</strain>
    </source>
</reference>
<dbReference type="InterPro" id="IPR036396">
    <property type="entry name" value="Cyt_P450_sf"/>
</dbReference>
<reference evidence="11" key="1">
    <citation type="journal article" date="2019" name="Beilstein J. Org. Chem.">
        <title>Nanangenines: drimane sesquiterpenoids as the dominant metabolite cohort of a novel Australian fungus, Aspergillus nanangensis.</title>
        <authorList>
            <person name="Lacey H.J."/>
            <person name="Gilchrist C.L.M."/>
            <person name="Crombie A."/>
            <person name="Kalaitzis J.A."/>
            <person name="Vuong D."/>
            <person name="Rutledge P.J."/>
            <person name="Turner P."/>
            <person name="Pitt J.I."/>
            <person name="Lacey E."/>
            <person name="Chooi Y.H."/>
            <person name="Piggott A.M."/>
        </authorList>
    </citation>
    <scope>NUCLEOTIDE SEQUENCE</scope>
    <source>
        <strain evidence="11">MST-FP2251</strain>
    </source>
</reference>
<keyword evidence="7 9" id="KW-0503">Monooxygenase</keyword>
<evidence type="ECO:0000313" key="11">
    <source>
        <dbReference type="EMBL" id="KAF9888182.1"/>
    </source>
</evidence>
<dbReference type="SUPFAM" id="SSF48264">
    <property type="entry name" value="Cytochrome P450"/>
    <property type="match status" value="1"/>
</dbReference>
<dbReference type="InterPro" id="IPR017972">
    <property type="entry name" value="Cyt_P450_CS"/>
</dbReference>
<dbReference type="PROSITE" id="PS00086">
    <property type="entry name" value="CYTOCHROME_P450"/>
    <property type="match status" value="1"/>
</dbReference>
<keyword evidence="6 8" id="KW-0408">Iron</keyword>
<dbReference type="GO" id="GO:0005506">
    <property type="term" value="F:iron ion binding"/>
    <property type="evidence" value="ECO:0007669"/>
    <property type="project" value="InterPro"/>
</dbReference>
<dbReference type="InterPro" id="IPR001128">
    <property type="entry name" value="Cyt_P450"/>
</dbReference>
<evidence type="ECO:0000313" key="12">
    <source>
        <dbReference type="Proteomes" id="UP001194746"/>
    </source>
</evidence>
<dbReference type="PANTHER" id="PTHR24305">
    <property type="entry name" value="CYTOCHROME P450"/>
    <property type="match status" value="1"/>
</dbReference>
<dbReference type="PRINTS" id="PR00385">
    <property type="entry name" value="P450"/>
</dbReference>
<evidence type="ECO:0008006" key="13">
    <source>
        <dbReference type="Google" id="ProtNLM"/>
    </source>
</evidence>
<comment type="cofactor">
    <cofactor evidence="1 8">
        <name>heme</name>
        <dbReference type="ChEBI" id="CHEBI:30413"/>
    </cofactor>
</comment>
<dbReference type="Proteomes" id="UP001194746">
    <property type="component" value="Unassembled WGS sequence"/>
</dbReference>
<dbReference type="Pfam" id="PF00067">
    <property type="entry name" value="p450"/>
    <property type="match status" value="1"/>
</dbReference>
<dbReference type="InterPro" id="IPR050121">
    <property type="entry name" value="Cytochrome_P450_monoxygenase"/>
</dbReference>
<feature type="transmembrane region" description="Helical" evidence="10">
    <location>
        <begin position="18"/>
        <end position="40"/>
    </location>
</feature>
<evidence type="ECO:0000256" key="9">
    <source>
        <dbReference type="RuleBase" id="RU000461"/>
    </source>
</evidence>
<dbReference type="EMBL" id="VCAU01000050">
    <property type="protein sequence ID" value="KAF9888182.1"/>
    <property type="molecule type" value="Genomic_DNA"/>
</dbReference>
<keyword evidence="10" id="KW-0812">Transmembrane</keyword>
<evidence type="ECO:0000256" key="4">
    <source>
        <dbReference type="ARBA" id="ARBA00022723"/>
    </source>
</evidence>
<organism evidence="11 12">
    <name type="scientific">Aspergillus nanangensis</name>
    <dbReference type="NCBI Taxonomy" id="2582783"/>
    <lineage>
        <taxon>Eukaryota</taxon>
        <taxon>Fungi</taxon>
        <taxon>Dikarya</taxon>
        <taxon>Ascomycota</taxon>
        <taxon>Pezizomycotina</taxon>
        <taxon>Eurotiomycetes</taxon>
        <taxon>Eurotiomycetidae</taxon>
        <taxon>Eurotiales</taxon>
        <taxon>Aspergillaceae</taxon>
        <taxon>Aspergillus</taxon>
        <taxon>Aspergillus subgen. Circumdati</taxon>
    </lineage>
</organism>
<dbReference type="GO" id="GO:0020037">
    <property type="term" value="F:heme binding"/>
    <property type="evidence" value="ECO:0007669"/>
    <property type="project" value="InterPro"/>
</dbReference>
<comment type="caution">
    <text evidence="11">The sequence shown here is derived from an EMBL/GenBank/DDBJ whole genome shotgun (WGS) entry which is preliminary data.</text>
</comment>
<keyword evidence="12" id="KW-1185">Reference proteome</keyword>
<keyword evidence="3 8" id="KW-0349">Heme</keyword>
<keyword evidence="10" id="KW-0472">Membrane</keyword>
<keyword evidence="4 8" id="KW-0479">Metal-binding</keyword>
<evidence type="ECO:0000256" key="1">
    <source>
        <dbReference type="ARBA" id="ARBA00001971"/>
    </source>
</evidence>
<evidence type="ECO:0000256" key="10">
    <source>
        <dbReference type="SAM" id="Phobius"/>
    </source>
</evidence>
<dbReference type="GO" id="GO:0004497">
    <property type="term" value="F:monooxygenase activity"/>
    <property type="evidence" value="ECO:0007669"/>
    <property type="project" value="UniProtKB-KW"/>
</dbReference>
<evidence type="ECO:0000256" key="5">
    <source>
        <dbReference type="ARBA" id="ARBA00023002"/>
    </source>
</evidence>
<evidence type="ECO:0000256" key="2">
    <source>
        <dbReference type="ARBA" id="ARBA00010617"/>
    </source>
</evidence>
<feature type="binding site" description="axial binding residue" evidence="8">
    <location>
        <position position="451"/>
    </location>
    <ligand>
        <name>heme</name>
        <dbReference type="ChEBI" id="CHEBI:30413"/>
    </ligand>
    <ligandPart>
        <name>Fe</name>
        <dbReference type="ChEBI" id="CHEBI:18248"/>
    </ligandPart>
</feature>